<evidence type="ECO:0000256" key="6">
    <source>
        <dbReference type="RuleBase" id="RU003345"/>
    </source>
</evidence>
<dbReference type="FunFam" id="3.40.605.10:FF:000001">
    <property type="entry name" value="Aldehyde dehydrogenase 1"/>
    <property type="match status" value="1"/>
</dbReference>
<evidence type="ECO:0000256" key="1">
    <source>
        <dbReference type="ARBA" id="ARBA00009986"/>
    </source>
</evidence>
<evidence type="ECO:0000256" key="4">
    <source>
        <dbReference type="ARBA" id="ARBA00049194"/>
    </source>
</evidence>
<accession>A0A4Z1NRP8</accession>
<dbReference type="FunFam" id="3.40.309.10:FF:000012">
    <property type="entry name" value="Betaine aldehyde dehydrogenase"/>
    <property type="match status" value="1"/>
</dbReference>
<keyword evidence="9" id="KW-1185">Reference proteome</keyword>
<dbReference type="STRING" id="86259.A0A4Z1NRP8"/>
<evidence type="ECO:0000256" key="2">
    <source>
        <dbReference type="ARBA" id="ARBA00023002"/>
    </source>
</evidence>
<protein>
    <recommendedName>
        <fullName evidence="3">aldehyde dehydrogenase (NAD(+))</fullName>
        <ecNumber evidence="3">1.2.1.3</ecNumber>
    </recommendedName>
</protein>
<dbReference type="PROSITE" id="PS00687">
    <property type="entry name" value="ALDEHYDE_DEHYDR_GLU"/>
    <property type="match status" value="1"/>
</dbReference>
<feature type="domain" description="Aldehyde dehydrogenase" evidence="7">
    <location>
        <begin position="21"/>
        <end position="481"/>
    </location>
</feature>
<dbReference type="PANTHER" id="PTHR11699">
    <property type="entry name" value="ALDEHYDE DEHYDROGENASE-RELATED"/>
    <property type="match status" value="1"/>
</dbReference>
<name>A0A4Z1NRP8_9PEZI</name>
<evidence type="ECO:0000256" key="3">
    <source>
        <dbReference type="ARBA" id="ARBA00024226"/>
    </source>
</evidence>
<feature type="active site" evidence="5">
    <location>
        <position position="254"/>
    </location>
</feature>
<proteinExistence type="inferred from homology"/>
<sequence length="500" mass="52914">MGIQSLPAEIEGRLFINGEFVNSSDGKTFDVFSPYDRKKVATVQEASEDDTNKAVAAAKAAFPAWAALSPPQRGAYLKKLSELTLAAHSDLAALDCSVMGRPISTYFDASHAAAEFAHYAEAAWPKGETSLNTPGFINMTLRQPIGVVGAIIPWNVPIILLSHKIGPALAAGCTVVVKSSEKAPLSSLKIAQLVKEAGIPPGVVNIISGYGQPSGSTLSAHMDVRLVNFTGSGATGKIVSVAAAKSNLKKVILELGGKSPTIIFDDADLEKAAVETAFSIKFVSGQACVANSRIYVQDTCADKFKQLFTKAFVAIQPGNPMDPATTHGPQADEIQFNRVQEYLKLVKEGTGKIETGGGALKLEGGNGFFIEPTIITGQSEDARPMKEEIFGPVVNINVFKTEREAIAKAVDSEYGLYSAVYSKNIDRAMRVAKAMEAGTVGINCTSPTTASDAAFGGYKQSGQGREGYGYSLDNYLEYKQVIIKLEEDTSGSAPGGGEIH</sequence>
<evidence type="ECO:0000313" key="9">
    <source>
        <dbReference type="Proteomes" id="UP000298493"/>
    </source>
</evidence>
<evidence type="ECO:0000256" key="5">
    <source>
        <dbReference type="PROSITE-ProRule" id="PRU10007"/>
    </source>
</evidence>
<evidence type="ECO:0000313" key="8">
    <source>
        <dbReference type="EMBL" id="TID13221.1"/>
    </source>
</evidence>
<dbReference type="Gene3D" id="3.40.605.10">
    <property type="entry name" value="Aldehyde Dehydrogenase, Chain A, domain 1"/>
    <property type="match status" value="1"/>
</dbReference>
<evidence type="ECO:0000259" key="7">
    <source>
        <dbReference type="Pfam" id="PF00171"/>
    </source>
</evidence>
<dbReference type="GO" id="GO:0004029">
    <property type="term" value="F:aldehyde dehydrogenase (NAD+) activity"/>
    <property type="evidence" value="ECO:0007669"/>
    <property type="project" value="UniProtKB-EC"/>
</dbReference>
<dbReference type="Pfam" id="PF00171">
    <property type="entry name" value="Aldedh"/>
    <property type="match status" value="1"/>
</dbReference>
<reference evidence="8 9" key="1">
    <citation type="submission" date="2019-04" db="EMBL/GenBank/DDBJ databases">
        <title>High contiguity whole genome sequence and gene annotation resource for two Venturia nashicola isolates.</title>
        <authorList>
            <person name="Prokchorchik M."/>
            <person name="Won K."/>
            <person name="Lee Y."/>
            <person name="Choi E.D."/>
            <person name="Segonzac C."/>
            <person name="Sohn K.H."/>
        </authorList>
    </citation>
    <scope>NUCLEOTIDE SEQUENCE [LARGE SCALE GENOMIC DNA]</scope>
    <source>
        <strain evidence="8 9">PRI2</strain>
    </source>
</reference>
<dbReference type="Gene3D" id="3.40.309.10">
    <property type="entry name" value="Aldehyde Dehydrogenase, Chain A, domain 2"/>
    <property type="match status" value="1"/>
</dbReference>
<comment type="similarity">
    <text evidence="1 6">Belongs to the aldehyde dehydrogenase family.</text>
</comment>
<comment type="caution">
    <text evidence="8">The sequence shown here is derived from an EMBL/GenBank/DDBJ whole genome shotgun (WGS) entry which is preliminary data.</text>
</comment>
<dbReference type="InterPro" id="IPR016161">
    <property type="entry name" value="Ald_DH/histidinol_DH"/>
</dbReference>
<dbReference type="EMBL" id="SNSC02000028">
    <property type="protein sequence ID" value="TID13221.1"/>
    <property type="molecule type" value="Genomic_DNA"/>
</dbReference>
<comment type="catalytic activity">
    <reaction evidence="4">
        <text>an aldehyde + NAD(+) + H2O = a carboxylate + NADH + 2 H(+)</text>
        <dbReference type="Rhea" id="RHEA:16185"/>
        <dbReference type="ChEBI" id="CHEBI:15377"/>
        <dbReference type="ChEBI" id="CHEBI:15378"/>
        <dbReference type="ChEBI" id="CHEBI:17478"/>
        <dbReference type="ChEBI" id="CHEBI:29067"/>
        <dbReference type="ChEBI" id="CHEBI:57540"/>
        <dbReference type="ChEBI" id="CHEBI:57945"/>
        <dbReference type="EC" id="1.2.1.3"/>
    </reaction>
</comment>
<dbReference type="Proteomes" id="UP000298493">
    <property type="component" value="Unassembled WGS sequence"/>
</dbReference>
<dbReference type="OrthoDB" id="310895at2759"/>
<dbReference type="InterPro" id="IPR029510">
    <property type="entry name" value="Ald_DH_CS_GLU"/>
</dbReference>
<dbReference type="AlphaFoldDB" id="A0A4Z1NRP8"/>
<dbReference type="InterPro" id="IPR016163">
    <property type="entry name" value="Ald_DH_C"/>
</dbReference>
<keyword evidence="2 6" id="KW-0560">Oxidoreductase</keyword>
<dbReference type="EC" id="1.2.1.3" evidence="3"/>
<dbReference type="SUPFAM" id="SSF53720">
    <property type="entry name" value="ALDH-like"/>
    <property type="match status" value="1"/>
</dbReference>
<organism evidence="8 9">
    <name type="scientific">Venturia nashicola</name>
    <dbReference type="NCBI Taxonomy" id="86259"/>
    <lineage>
        <taxon>Eukaryota</taxon>
        <taxon>Fungi</taxon>
        <taxon>Dikarya</taxon>
        <taxon>Ascomycota</taxon>
        <taxon>Pezizomycotina</taxon>
        <taxon>Dothideomycetes</taxon>
        <taxon>Pleosporomycetidae</taxon>
        <taxon>Venturiales</taxon>
        <taxon>Venturiaceae</taxon>
        <taxon>Venturia</taxon>
    </lineage>
</organism>
<dbReference type="InterPro" id="IPR015590">
    <property type="entry name" value="Aldehyde_DH_dom"/>
</dbReference>
<gene>
    <name evidence="8" type="ORF">E6O75_ATG10294</name>
</gene>
<dbReference type="InterPro" id="IPR016162">
    <property type="entry name" value="Ald_DH_N"/>
</dbReference>